<name>A0ABX0QAS0_9BACT</name>
<keyword evidence="2" id="KW-1185">Reference proteome</keyword>
<sequence>MKKQAEEQATEPVYVDTLISSNADSGVVVIKTDRPDGSQVRVSLPGQTIKATVNGGQIWVTGTSGHTVHIVGVEAIAD</sequence>
<organism evidence="1 2">
    <name type="scientific">Fibrivirga algicola</name>
    <dbReference type="NCBI Taxonomy" id="2950420"/>
    <lineage>
        <taxon>Bacteria</taxon>
        <taxon>Pseudomonadati</taxon>
        <taxon>Bacteroidota</taxon>
        <taxon>Cytophagia</taxon>
        <taxon>Cytophagales</taxon>
        <taxon>Spirosomataceae</taxon>
        <taxon>Fibrivirga</taxon>
    </lineage>
</organism>
<evidence type="ECO:0000313" key="2">
    <source>
        <dbReference type="Proteomes" id="UP000606008"/>
    </source>
</evidence>
<dbReference type="RefSeq" id="WP_166691002.1">
    <property type="nucleotide sequence ID" value="NZ_WAEL01000001.1"/>
</dbReference>
<dbReference type="EMBL" id="WAEL01000001">
    <property type="protein sequence ID" value="NID09370.1"/>
    <property type="molecule type" value="Genomic_DNA"/>
</dbReference>
<proteinExistence type="predicted"/>
<accession>A0ABX0QAS0</accession>
<dbReference type="Proteomes" id="UP000606008">
    <property type="component" value="Unassembled WGS sequence"/>
</dbReference>
<protein>
    <recommendedName>
        <fullName evidence="3">DUF3060 domain-containing protein</fullName>
    </recommendedName>
</protein>
<gene>
    <name evidence="1" type="ORF">F7231_04245</name>
</gene>
<comment type="caution">
    <text evidence="1">The sequence shown here is derived from an EMBL/GenBank/DDBJ whole genome shotgun (WGS) entry which is preliminary data.</text>
</comment>
<evidence type="ECO:0000313" key="1">
    <source>
        <dbReference type="EMBL" id="NID09370.1"/>
    </source>
</evidence>
<reference evidence="2" key="2">
    <citation type="submission" date="2023-07" db="EMBL/GenBank/DDBJ databases">
        <authorList>
            <person name="Jung D.-H."/>
        </authorList>
    </citation>
    <scope>NUCLEOTIDE SEQUENCE [LARGE SCALE GENOMIC DNA]</scope>
    <source>
        <strain evidence="2">JA-25</strain>
    </source>
</reference>
<reference evidence="2" key="1">
    <citation type="submission" date="2019-09" db="EMBL/GenBank/DDBJ databases">
        <authorList>
            <person name="Jung D.-H."/>
        </authorList>
    </citation>
    <scope>NUCLEOTIDE SEQUENCE [LARGE SCALE GENOMIC DNA]</scope>
    <source>
        <strain evidence="2">JA-25</strain>
    </source>
</reference>
<evidence type="ECO:0008006" key="3">
    <source>
        <dbReference type="Google" id="ProtNLM"/>
    </source>
</evidence>